<feature type="compositionally biased region" description="Acidic residues" evidence="7">
    <location>
        <begin position="39"/>
        <end position="49"/>
    </location>
</feature>
<evidence type="ECO:0000313" key="9">
    <source>
        <dbReference type="Proteomes" id="UP000800035"/>
    </source>
</evidence>
<evidence type="ECO:0000256" key="2">
    <source>
        <dbReference type="ARBA" id="ARBA00016427"/>
    </source>
</evidence>
<dbReference type="AlphaFoldDB" id="A0A6A5TXL5"/>
<dbReference type="InterPro" id="IPR011989">
    <property type="entry name" value="ARM-like"/>
</dbReference>
<dbReference type="GO" id="GO:0000472">
    <property type="term" value="P:endonucleolytic cleavage to generate mature 5'-end of SSU-rRNA from (SSU-rRNA, 5.8S rRNA, LSU-rRNA)"/>
    <property type="evidence" value="ECO:0007669"/>
    <property type="project" value="TreeGrafter"/>
</dbReference>
<sequence>MPKENKKRGRREQHKKRKRDHDDHDDHDAPPKRLKNETVTEEDAPAPEDVVYQDEAIDGVTRPGDMPFFGMLDEDEQGYFKHADEMLELNQFEAPEERKLFLERVYKEAEGKELKIANSQSCSRLMERLILLSTPKQLKDLFQKFSGQFVHLVQHRFASHCCEALFIRAAPVVTQEHTKPETLQAPPSSDPNEVYVSMETLFLYTLDELEAYLGYLMTDRFASHVLRVLLVVLAGAALEKEDAKSAIHSKRKEKINVSGTDSTREYTLQKRAVPQSFLDALEKIINVSVAAQDTSYLRLLATHPTGNPTLQTLLKLELTQFGKSRAKDEKSLIHKLLPDNPIKEGTESASFINGLVYDTVGSRLLETIIEHAPGKLFKVIYAEFFKERMGSLARNEIAGYVAGKILERLGKDDLEQAMRQIAEQIPGLVERNRTSIIKTLIERCAVRDVDTLPIKTQLEAAYGGSKGFEITRMLKLGEADDSKSTKQELASLDKVHGSLLAQTMMTVPGPLGNLVFESFMDLGEQLTLRIARDPAASRTLQAALTSPNATTIFRRKVIQQFYGHVGELALDPSGSHAIDAIWEGTQGLAFIRERIAEELVENEAAMRESHVGRAVWRNWRMDLYKRRRADWVKQSRYAAGNEGFQSFPEGNGEMPPAVQSQRAGRHMTAIELARKKHAEAKAKKEAAANSNTDSKGKGKAPVVAH</sequence>
<dbReference type="InterPro" id="IPR040000">
    <property type="entry name" value="NOP9"/>
</dbReference>
<dbReference type="OrthoDB" id="392571at2759"/>
<dbReference type="PANTHER" id="PTHR13102:SF0">
    <property type="entry name" value="NUCLEOLAR PROTEIN 9"/>
    <property type="match status" value="1"/>
</dbReference>
<feature type="region of interest" description="Disordered" evidence="7">
    <location>
        <begin position="642"/>
        <end position="705"/>
    </location>
</feature>
<dbReference type="Proteomes" id="UP000800035">
    <property type="component" value="Unassembled WGS sequence"/>
</dbReference>
<dbReference type="PANTHER" id="PTHR13102">
    <property type="entry name" value="NUCLEOLAR PROTEIN 9"/>
    <property type="match status" value="1"/>
</dbReference>
<evidence type="ECO:0000256" key="6">
    <source>
        <dbReference type="ARBA" id="ARBA00031929"/>
    </source>
</evidence>
<comment type="subcellular location">
    <subcellularLocation>
        <location evidence="1">Nucleus</location>
        <location evidence="1">Nucleolus</location>
    </subcellularLocation>
</comment>
<dbReference type="EMBL" id="ML976991">
    <property type="protein sequence ID" value="KAF1956459.1"/>
    <property type="molecule type" value="Genomic_DNA"/>
</dbReference>
<name>A0A6A5TXL5_9PLEO</name>
<dbReference type="SUPFAM" id="SSF48371">
    <property type="entry name" value="ARM repeat"/>
    <property type="match status" value="1"/>
</dbReference>
<dbReference type="InterPro" id="IPR016024">
    <property type="entry name" value="ARM-type_fold"/>
</dbReference>
<comment type="function">
    <text evidence="4">RNA-binding nucleolar protein required for pre-rRNA processing. Involved in production of 18S rRNA and assembly of small ribosomal subunit.</text>
</comment>
<dbReference type="GO" id="GO:0000447">
    <property type="term" value="P:endonucleolytic cleavage in ITS1 to separate SSU-rRNA from 5.8S rRNA and LSU-rRNA from tricistronic rRNA transcript (SSU-rRNA, 5.8S rRNA, LSU-rRNA)"/>
    <property type="evidence" value="ECO:0007669"/>
    <property type="project" value="TreeGrafter"/>
</dbReference>
<feature type="compositionally biased region" description="Basic residues" evidence="7">
    <location>
        <begin position="1"/>
        <end position="19"/>
    </location>
</feature>
<feature type="compositionally biased region" description="Basic and acidic residues" evidence="7">
    <location>
        <begin position="20"/>
        <end position="38"/>
    </location>
</feature>
<evidence type="ECO:0000256" key="7">
    <source>
        <dbReference type="SAM" id="MobiDB-lite"/>
    </source>
</evidence>
<dbReference type="Pfam" id="PF22493">
    <property type="entry name" value="PUF_NOP9"/>
    <property type="match status" value="1"/>
</dbReference>
<proteinExistence type="predicted"/>
<dbReference type="GO" id="GO:0030686">
    <property type="term" value="C:90S preribosome"/>
    <property type="evidence" value="ECO:0007669"/>
    <property type="project" value="TreeGrafter"/>
</dbReference>
<feature type="region of interest" description="Disordered" evidence="7">
    <location>
        <begin position="1"/>
        <end position="49"/>
    </location>
</feature>
<reference evidence="8" key="1">
    <citation type="journal article" date="2020" name="Stud. Mycol.">
        <title>101 Dothideomycetes genomes: a test case for predicting lifestyles and emergence of pathogens.</title>
        <authorList>
            <person name="Haridas S."/>
            <person name="Albert R."/>
            <person name="Binder M."/>
            <person name="Bloem J."/>
            <person name="Labutti K."/>
            <person name="Salamov A."/>
            <person name="Andreopoulos B."/>
            <person name="Baker S."/>
            <person name="Barry K."/>
            <person name="Bills G."/>
            <person name="Bluhm B."/>
            <person name="Cannon C."/>
            <person name="Castanera R."/>
            <person name="Culley D."/>
            <person name="Daum C."/>
            <person name="Ezra D."/>
            <person name="Gonzalez J."/>
            <person name="Henrissat B."/>
            <person name="Kuo A."/>
            <person name="Liang C."/>
            <person name="Lipzen A."/>
            <person name="Lutzoni F."/>
            <person name="Magnuson J."/>
            <person name="Mondo S."/>
            <person name="Nolan M."/>
            <person name="Ohm R."/>
            <person name="Pangilinan J."/>
            <person name="Park H.-J."/>
            <person name="Ramirez L."/>
            <person name="Alfaro M."/>
            <person name="Sun H."/>
            <person name="Tritt A."/>
            <person name="Yoshinaga Y."/>
            <person name="Zwiers L.-H."/>
            <person name="Turgeon B."/>
            <person name="Goodwin S."/>
            <person name="Spatafora J."/>
            <person name="Crous P."/>
            <person name="Grigoriev I."/>
        </authorList>
    </citation>
    <scope>NUCLEOTIDE SEQUENCE</scope>
    <source>
        <strain evidence="8">CBS 675.92</strain>
    </source>
</reference>
<keyword evidence="3" id="KW-0677">Repeat</keyword>
<dbReference type="SMART" id="SM00025">
    <property type="entry name" value="Pumilio"/>
    <property type="match status" value="4"/>
</dbReference>
<evidence type="ECO:0000256" key="4">
    <source>
        <dbReference type="ARBA" id="ARBA00024893"/>
    </source>
</evidence>
<dbReference type="GO" id="GO:0030688">
    <property type="term" value="C:preribosome, small subunit precursor"/>
    <property type="evidence" value="ECO:0007669"/>
    <property type="project" value="TreeGrafter"/>
</dbReference>
<protein>
    <recommendedName>
        <fullName evidence="2">Nucleolar protein 9</fullName>
    </recommendedName>
    <alternativeName>
        <fullName evidence="5 6">Pumilio domain-containing protein NOP9</fullName>
    </alternativeName>
</protein>
<keyword evidence="9" id="KW-1185">Reference proteome</keyword>
<dbReference type="GO" id="GO:0003723">
    <property type="term" value="F:RNA binding"/>
    <property type="evidence" value="ECO:0007669"/>
    <property type="project" value="InterPro"/>
</dbReference>
<dbReference type="Gene3D" id="1.25.10.10">
    <property type="entry name" value="Leucine-rich Repeat Variant"/>
    <property type="match status" value="2"/>
</dbReference>
<dbReference type="GO" id="GO:0005730">
    <property type="term" value="C:nucleolus"/>
    <property type="evidence" value="ECO:0007669"/>
    <property type="project" value="UniProtKB-SubCell"/>
</dbReference>
<evidence type="ECO:0000256" key="1">
    <source>
        <dbReference type="ARBA" id="ARBA00004604"/>
    </source>
</evidence>
<dbReference type="GO" id="GO:0000056">
    <property type="term" value="P:ribosomal small subunit export from nucleus"/>
    <property type="evidence" value="ECO:0007669"/>
    <property type="project" value="TreeGrafter"/>
</dbReference>
<accession>A0A6A5TXL5</accession>
<gene>
    <name evidence="8" type="ORF">CC80DRAFT_492033</name>
</gene>
<organism evidence="8 9">
    <name type="scientific">Byssothecium circinans</name>
    <dbReference type="NCBI Taxonomy" id="147558"/>
    <lineage>
        <taxon>Eukaryota</taxon>
        <taxon>Fungi</taxon>
        <taxon>Dikarya</taxon>
        <taxon>Ascomycota</taxon>
        <taxon>Pezizomycotina</taxon>
        <taxon>Dothideomycetes</taxon>
        <taxon>Pleosporomycetidae</taxon>
        <taxon>Pleosporales</taxon>
        <taxon>Massarineae</taxon>
        <taxon>Massarinaceae</taxon>
        <taxon>Byssothecium</taxon>
    </lineage>
</organism>
<dbReference type="InterPro" id="IPR001313">
    <property type="entry name" value="Pumilio_RNA-bd_rpt"/>
</dbReference>
<evidence type="ECO:0000256" key="3">
    <source>
        <dbReference type="ARBA" id="ARBA00022737"/>
    </source>
</evidence>
<dbReference type="GO" id="GO:0000480">
    <property type="term" value="P:endonucleolytic cleavage in 5'-ETS of tricistronic rRNA transcript (SSU-rRNA, 5.8S rRNA, LSU-rRNA)"/>
    <property type="evidence" value="ECO:0007669"/>
    <property type="project" value="TreeGrafter"/>
</dbReference>
<evidence type="ECO:0000256" key="5">
    <source>
        <dbReference type="ARBA" id="ARBA00030932"/>
    </source>
</evidence>
<evidence type="ECO:0000313" key="8">
    <source>
        <dbReference type="EMBL" id="KAF1956459.1"/>
    </source>
</evidence>